<dbReference type="SUPFAM" id="SSF51735">
    <property type="entry name" value="NAD(P)-binding Rossmann-fold domains"/>
    <property type="match status" value="1"/>
</dbReference>
<reference evidence="2 3" key="1">
    <citation type="submission" date="2017-03" db="EMBL/GenBank/DDBJ databases">
        <title>Genomes of endolithic fungi from Antarctica.</title>
        <authorList>
            <person name="Coleine C."/>
            <person name="Masonjones S."/>
            <person name="Stajich J.E."/>
        </authorList>
    </citation>
    <scope>NUCLEOTIDE SEQUENCE [LARGE SCALE GENOMIC DNA]</scope>
    <source>
        <strain evidence="2 3">CCFEE 5187</strain>
    </source>
</reference>
<gene>
    <name evidence="2" type="ORF">B0A49_01005</name>
</gene>
<dbReference type="Gene3D" id="3.40.50.720">
    <property type="entry name" value="NAD(P)-binding Rossmann-like Domain"/>
    <property type="match status" value="1"/>
</dbReference>
<keyword evidence="3" id="KW-1185">Reference proteome</keyword>
<accession>A0A4U0XUC8</accession>
<dbReference type="Pfam" id="PF01370">
    <property type="entry name" value="Epimerase"/>
    <property type="match status" value="1"/>
</dbReference>
<sequence length="352" mass="37417">MTKIFALGATGYIGSDALYEIAHAHPEYEITCLVRNSDKGAQVASQYPKIKLVYGDLDSAELITGESAKADIVCNWANADHVAASNAIAQGLLTHSSINPAYWIHTSGTGILLFSDLQRKVFGEASAHVYNDWDGIGEVTSLPDTAPHRNVDKIVLATGAGDNAAKVKTAIVCSPTIYGPGRGPGNQRSHQVPELARTTLERGQGVKVGKGETYWTSVHVHDLSRVYLSLVEAAAAGGAPATWGAEGYYFAENGDIVWGAVSELVATSAAKQGFIKDDTVVSVGPEEADTFTTWGSALWGANSRARAVRARKLFGWEPRAKTLEEEVEETVRVEAQKLGLVKGHAKVAAGEA</sequence>
<evidence type="ECO:0000313" key="3">
    <source>
        <dbReference type="Proteomes" id="UP000308768"/>
    </source>
</evidence>
<protein>
    <recommendedName>
        <fullName evidence="1">NAD-dependent epimerase/dehydratase domain-containing protein</fullName>
    </recommendedName>
</protein>
<dbReference type="PANTHER" id="PTHR48079">
    <property type="entry name" value="PROTEIN YEEZ"/>
    <property type="match status" value="1"/>
</dbReference>
<dbReference type="InterPro" id="IPR036291">
    <property type="entry name" value="NAD(P)-bd_dom_sf"/>
</dbReference>
<comment type="caution">
    <text evidence="2">The sequence shown here is derived from an EMBL/GenBank/DDBJ whole genome shotgun (WGS) entry which is preliminary data.</text>
</comment>
<feature type="domain" description="NAD-dependent epimerase/dehydratase" evidence="1">
    <location>
        <begin position="7"/>
        <end position="240"/>
    </location>
</feature>
<dbReference type="InterPro" id="IPR051783">
    <property type="entry name" value="NAD(P)-dependent_oxidoreduct"/>
</dbReference>
<organism evidence="2 3">
    <name type="scientific">Cryomyces minteri</name>
    <dbReference type="NCBI Taxonomy" id="331657"/>
    <lineage>
        <taxon>Eukaryota</taxon>
        <taxon>Fungi</taxon>
        <taxon>Dikarya</taxon>
        <taxon>Ascomycota</taxon>
        <taxon>Pezizomycotina</taxon>
        <taxon>Dothideomycetes</taxon>
        <taxon>Dothideomycetes incertae sedis</taxon>
        <taxon>Cryomyces</taxon>
    </lineage>
</organism>
<dbReference type="Proteomes" id="UP000308768">
    <property type="component" value="Unassembled WGS sequence"/>
</dbReference>
<dbReference type="STRING" id="331657.A0A4U0XUC8"/>
<dbReference type="OrthoDB" id="2130169at2759"/>
<dbReference type="EMBL" id="NAJN01000102">
    <property type="protein sequence ID" value="TKA79358.1"/>
    <property type="molecule type" value="Genomic_DNA"/>
</dbReference>
<dbReference type="PANTHER" id="PTHR48079:SF6">
    <property type="entry name" value="NAD(P)-BINDING DOMAIN-CONTAINING PROTEIN-RELATED"/>
    <property type="match status" value="1"/>
</dbReference>
<dbReference type="GO" id="GO:0004029">
    <property type="term" value="F:aldehyde dehydrogenase (NAD+) activity"/>
    <property type="evidence" value="ECO:0007669"/>
    <property type="project" value="TreeGrafter"/>
</dbReference>
<dbReference type="AlphaFoldDB" id="A0A4U0XUC8"/>
<dbReference type="GO" id="GO:0005737">
    <property type="term" value="C:cytoplasm"/>
    <property type="evidence" value="ECO:0007669"/>
    <property type="project" value="TreeGrafter"/>
</dbReference>
<evidence type="ECO:0000313" key="2">
    <source>
        <dbReference type="EMBL" id="TKA79358.1"/>
    </source>
</evidence>
<proteinExistence type="predicted"/>
<dbReference type="InterPro" id="IPR001509">
    <property type="entry name" value="Epimerase_deHydtase"/>
</dbReference>
<evidence type="ECO:0000259" key="1">
    <source>
        <dbReference type="Pfam" id="PF01370"/>
    </source>
</evidence>
<name>A0A4U0XUC8_9PEZI</name>